<dbReference type="AlphaFoldDB" id="A0A1M6XXY0"/>
<dbReference type="PANTHER" id="PTHR30137:SF20">
    <property type="entry name" value="N-ACETYL-S-ALKYLCYSTEINE MONOOXYGENASE"/>
    <property type="match status" value="1"/>
</dbReference>
<comment type="similarity">
    <text evidence="1">To bacterial alkanal monooxygenase alpha and beta chains.</text>
</comment>
<feature type="domain" description="Luciferase-like" evidence="2">
    <location>
        <begin position="17"/>
        <end position="298"/>
    </location>
</feature>
<accession>A0A1M6XXY0</accession>
<sequence>MELKLSILDQTPIIKGGNAALALKNSLALAEMADKLGYHSILYSEHHDVEAYGSSSPEILAATVLARTKNIKVGTGGIMLRNYSAFKIAEWAKMLAILYPHRFILGLGKAPGGLKDAVLALNGHKLPVLNNINEKLEEIIAYLKEQNYKDTALFAQPAHVSALPEITWLGSGESSAKEAAKYGISYSMADFIADGSNTEIHALYQEEFNQFGYNEHPSFQVAISVSVAETLEQARYNAFGMVYQFLESRKILAPSALKSSEEVEALIHEHEDQTLFKTLLEKVVIGTPDTIQSKLEDKALQYGTHDLVLLSNMFREEDRLFTFKNIIQQRPLG</sequence>
<dbReference type="InterPro" id="IPR036661">
    <property type="entry name" value="Luciferase-like_sf"/>
</dbReference>
<dbReference type="RefSeq" id="WP_066695307.1">
    <property type="nucleotide sequence ID" value="NZ_FRBM01000002.1"/>
</dbReference>
<organism evidence="4 6">
    <name type="scientific">Chryseobacterium contaminans</name>
    <dbReference type="NCBI Taxonomy" id="1423959"/>
    <lineage>
        <taxon>Bacteria</taxon>
        <taxon>Pseudomonadati</taxon>
        <taxon>Bacteroidota</taxon>
        <taxon>Flavobacteriia</taxon>
        <taxon>Flavobacteriales</taxon>
        <taxon>Weeksellaceae</taxon>
        <taxon>Chryseobacterium group</taxon>
        <taxon>Chryseobacterium</taxon>
    </lineage>
</organism>
<dbReference type="InterPro" id="IPR050766">
    <property type="entry name" value="Bact_Lucif_Oxidored"/>
</dbReference>
<evidence type="ECO:0000313" key="5">
    <source>
        <dbReference type="Proteomes" id="UP000093508"/>
    </source>
</evidence>
<dbReference type="EMBL" id="MAYF01000160">
    <property type="protein sequence ID" value="OCA78709.1"/>
    <property type="molecule type" value="Genomic_DNA"/>
</dbReference>
<evidence type="ECO:0000256" key="1">
    <source>
        <dbReference type="ARBA" id="ARBA00007789"/>
    </source>
</evidence>
<dbReference type="GO" id="GO:0016705">
    <property type="term" value="F:oxidoreductase activity, acting on paired donors, with incorporation or reduction of molecular oxygen"/>
    <property type="evidence" value="ECO:0007669"/>
    <property type="project" value="InterPro"/>
</dbReference>
<proteinExistence type="predicted"/>
<dbReference type="Gene3D" id="3.20.20.30">
    <property type="entry name" value="Luciferase-like domain"/>
    <property type="match status" value="1"/>
</dbReference>
<reference evidence="4 6" key="2">
    <citation type="submission" date="2016-11" db="EMBL/GenBank/DDBJ databases">
        <authorList>
            <person name="Jaros S."/>
            <person name="Januszkiewicz K."/>
            <person name="Wedrychowicz H."/>
        </authorList>
    </citation>
    <scope>NUCLEOTIDE SEQUENCE [LARGE SCALE GENOMIC DNA]</scope>
    <source>
        <strain evidence="4 6">DSM 27621</strain>
    </source>
</reference>
<gene>
    <name evidence="3" type="ORF">BBH99_20860</name>
    <name evidence="4" type="ORF">SAMN05444407_102271</name>
</gene>
<name>A0A1M6XXY0_9FLAO</name>
<dbReference type="OrthoDB" id="9780518at2"/>
<dbReference type="Proteomes" id="UP000184069">
    <property type="component" value="Unassembled WGS sequence"/>
</dbReference>
<evidence type="ECO:0000259" key="2">
    <source>
        <dbReference type="Pfam" id="PF00296"/>
    </source>
</evidence>
<dbReference type="EMBL" id="FRBM01000002">
    <property type="protein sequence ID" value="SHL10902.1"/>
    <property type="molecule type" value="Genomic_DNA"/>
</dbReference>
<dbReference type="NCBIfam" id="TIGR03558">
    <property type="entry name" value="oxido_grp_1"/>
    <property type="match status" value="1"/>
</dbReference>
<evidence type="ECO:0000313" key="4">
    <source>
        <dbReference type="EMBL" id="SHL10902.1"/>
    </source>
</evidence>
<reference evidence="3 5" key="1">
    <citation type="submission" date="2016-07" db="EMBL/GenBank/DDBJ databases">
        <authorList>
            <person name="Jeong J.-J."/>
            <person name="Kim D.W."/>
            <person name="Sang M.K."/>
            <person name="Choi I.-G."/>
            <person name="Kim K.D."/>
        </authorList>
    </citation>
    <scope>NUCLEOTIDE SEQUENCE [LARGE SCALE GENOMIC DNA]</scope>
    <source>
        <strain evidence="3 5">C-26</strain>
    </source>
</reference>
<dbReference type="GO" id="GO:0005829">
    <property type="term" value="C:cytosol"/>
    <property type="evidence" value="ECO:0007669"/>
    <property type="project" value="TreeGrafter"/>
</dbReference>
<keyword evidence="5" id="KW-1185">Reference proteome</keyword>
<evidence type="ECO:0000313" key="6">
    <source>
        <dbReference type="Proteomes" id="UP000184069"/>
    </source>
</evidence>
<dbReference type="Pfam" id="PF00296">
    <property type="entry name" value="Bac_luciferase"/>
    <property type="match status" value="1"/>
</dbReference>
<dbReference type="STRING" id="1423959.SAMN05444407_102271"/>
<dbReference type="PANTHER" id="PTHR30137">
    <property type="entry name" value="LUCIFERASE-LIKE MONOOXYGENASE"/>
    <property type="match status" value="1"/>
</dbReference>
<protein>
    <submittedName>
        <fullName evidence="4">Luciferase family oxidoreductase, group 1</fullName>
    </submittedName>
</protein>
<dbReference type="Proteomes" id="UP000093508">
    <property type="component" value="Unassembled WGS sequence"/>
</dbReference>
<dbReference type="SUPFAM" id="SSF51679">
    <property type="entry name" value="Bacterial luciferase-like"/>
    <property type="match status" value="1"/>
</dbReference>
<evidence type="ECO:0000313" key="3">
    <source>
        <dbReference type="EMBL" id="OCA78709.1"/>
    </source>
</evidence>
<dbReference type="InterPro" id="IPR011251">
    <property type="entry name" value="Luciferase-like_dom"/>
</dbReference>
<dbReference type="InterPro" id="IPR019949">
    <property type="entry name" value="CmoO-like"/>
</dbReference>